<protein>
    <recommendedName>
        <fullName evidence="5">DUF883 domain-containing protein</fullName>
    </recommendedName>
</protein>
<keyword evidence="2" id="KW-1133">Transmembrane helix</keyword>
<feature type="compositionally biased region" description="Polar residues" evidence="1">
    <location>
        <begin position="1"/>
        <end position="15"/>
    </location>
</feature>
<organism evidence="3 4">
    <name type="scientific">Methylibium petroleiphilum (strain ATCC BAA-1232 / LMG 22953 / PM1)</name>
    <dbReference type="NCBI Taxonomy" id="420662"/>
    <lineage>
        <taxon>Bacteria</taxon>
        <taxon>Pseudomonadati</taxon>
        <taxon>Pseudomonadota</taxon>
        <taxon>Betaproteobacteria</taxon>
        <taxon>Burkholderiales</taxon>
        <taxon>Sphaerotilaceae</taxon>
        <taxon>Methylibium</taxon>
    </lineage>
</organism>
<gene>
    <name evidence="3" type="ordered locus">Mpe_A2905</name>
</gene>
<keyword evidence="2" id="KW-0472">Membrane</keyword>
<proteinExistence type="predicted"/>
<dbReference type="Proteomes" id="UP000000366">
    <property type="component" value="Chromosome"/>
</dbReference>
<dbReference type="STRING" id="420662.Mpe_A2905"/>
<evidence type="ECO:0000313" key="4">
    <source>
        <dbReference type="Proteomes" id="UP000000366"/>
    </source>
</evidence>
<feature type="region of interest" description="Disordered" evidence="1">
    <location>
        <begin position="1"/>
        <end position="21"/>
    </location>
</feature>
<sequence length="115" mass="12530">MSTPRTASIQPQVQQAADAANRLADSAEQTVNGVRERVIPAAVRLANQAEDLAHRGYDAVRDRTVQLRERALDASDRGVRYVQEEPVKAVLIAAAAGAALMAVAQFLSHRRSDRR</sequence>
<evidence type="ECO:0000256" key="1">
    <source>
        <dbReference type="SAM" id="MobiDB-lite"/>
    </source>
</evidence>
<evidence type="ECO:0008006" key="5">
    <source>
        <dbReference type="Google" id="ProtNLM"/>
    </source>
</evidence>
<dbReference type="KEGG" id="mpt:Mpe_A2905"/>
<evidence type="ECO:0000313" key="3">
    <source>
        <dbReference type="EMBL" id="ABM95858.1"/>
    </source>
</evidence>
<evidence type="ECO:0000256" key="2">
    <source>
        <dbReference type="SAM" id="Phobius"/>
    </source>
</evidence>
<feature type="transmembrane region" description="Helical" evidence="2">
    <location>
        <begin position="89"/>
        <end position="107"/>
    </location>
</feature>
<dbReference type="eggNOG" id="ENOG5032B5S">
    <property type="taxonomic scope" value="Bacteria"/>
</dbReference>
<dbReference type="EMBL" id="CP000555">
    <property type="protein sequence ID" value="ABM95858.1"/>
    <property type="molecule type" value="Genomic_DNA"/>
</dbReference>
<reference evidence="3 4" key="1">
    <citation type="journal article" date="2007" name="J. Bacteriol.">
        <title>Whole-genome analysis of the methyl tert-butyl ether-degrading beta-proteobacterium Methylibium petroleiphilum PM1.</title>
        <authorList>
            <person name="Kane S.R."/>
            <person name="Chakicherla A.Y."/>
            <person name="Chain P.S.G."/>
            <person name="Schmidt R."/>
            <person name="Shin M.W."/>
            <person name="Legler T.C."/>
            <person name="Scow K.M."/>
            <person name="Larimer F.W."/>
            <person name="Lucas S.M."/>
            <person name="Richardson P.M."/>
            <person name="Hristova K.R."/>
        </authorList>
    </citation>
    <scope>NUCLEOTIDE SEQUENCE [LARGE SCALE GENOMIC DNA]</scope>
    <source>
        <strain evidence="4">ATCC BAA-1232 / LMG 22953 / PM1</strain>
    </source>
</reference>
<keyword evidence="4" id="KW-1185">Reference proteome</keyword>
<name>A2SJW9_METPP</name>
<dbReference type="RefSeq" id="WP_011830487.1">
    <property type="nucleotide sequence ID" value="NC_008825.1"/>
</dbReference>
<keyword evidence="2" id="KW-0812">Transmembrane</keyword>
<dbReference type="HOGENOM" id="CLU_128090_1_0_4"/>
<dbReference type="AlphaFoldDB" id="A2SJW9"/>
<accession>A2SJW9</accession>